<accession>H0EH79</accession>
<comment type="caution">
    <text evidence="3">The sequence shown here is derived from an EMBL/GenBank/DDBJ whole genome shotgun (WGS) entry which is preliminary data.</text>
</comment>
<dbReference type="Gene3D" id="3.40.50.10190">
    <property type="entry name" value="BRCT domain"/>
    <property type="match status" value="1"/>
</dbReference>
<dbReference type="InterPro" id="IPR001357">
    <property type="entry name" value="BRCT_dom"/>
</dbReference>
<dbReference type="SUPFAM" id="SSF52113">
    <property type="entry name" value="BRCT domain"/>
    <property type="match status" value="1"/>
</dbReference>
<name>H0EH79_GLAL7</name>
<feature type="compositionally biased region" description="Polar residues" evidence="1">
    <location>
        <begin position="196"/>
        <end position="211"/>
    </location>
</feature>
<evidence type="ECO:0000259" key="2">
    <source>
        <dbReference type="PROSITE" id="PS50172"/>
    </source>
</evidence>
<sequence>MSGLVPLGVDLMSLWEDTIETFTYIFGGRSEIALQAISFGAILHTKVSSKVTHLVASTSRTRTTKVKQAARREKIKIVNQQWLLNSMSKWQKEDEEPYLVHVSDADRNRGPNEPGSSPPSEPHDTDDSEMDEESGSDEETASIPASQEEMTDLENVMPEEYEEGKSPVDNLQTFDWGGVDDELAEFMDGESDSDNVSETGSETSNSSQRSAKTGDKRKYSSNQDGEEEDSDEESTLAKKQRIANNRTTGLKTVKTPNSEASSLPTPGDTVDGELNKSSNQENGDDGDDEDFDDDLERELMEELERGEAEEEAEERANGEAGGESFLCSSPIL</sequence>
<dbReference type="PROSITE" id="PS50172">
    <property type="entry name" value="BRCT"/>
    <property type="match status" value="1"/>
</dbReference>
<keyword evidence="4" id="KW-1185">Reference proteome</keyword>
<dbReference type="HOGENOM" id="CLU_951752_0_0_1"/>
<feature type="compositionally biased region" description="Acidic residues" evidence="1">
    <location>
        <begin position="282"/>
        <end position="296"/>
    </location>
</feature>
<proteinExistence type="predicted"/>
<dbReference type="InParanoid" id="H0EH79"/>
<feature type="domain" description="BRCT" evidence="2">
    <location>
        <begin position="29"/>
        <end position="100"/>
    </location>
</feature>
<dbReference type="OrthoDB" id="10249888at2759"/>
<feature type="compositionally biased region" description="Acidic residues" evidence="1">
    <location>
        <begin position="224"/>
        <end position="234"/>
    </location>
</feature>
<feature type="compositionally biased region" description="Polar residues" evidence="1">
    <location>
        <begin position="242"/>
        <end position="264"/>
    </location>
</feature>
<dbReference type="Proteomes" id="UP000005446">
    <property type="component" value="Unassembled WGS sequence"/>
</dbReference>
<dbReference type="SMART" id="SM00292">
    <property type="entry name" value="BRCT"/>
    <property type="match status" value="1"/>
</dbReference>
<dbReference type="Pfam" id="PF00533">
    <property type="entry name" value="BRCT"/>
    <property type="match status" value="1"/>
</dbReference>
<organism evidence="3 4">
    <name type="scientific">Glarea lozoyensis (strain ATCC 74030 / MF5533)</name>
    <dbReference type="NCBI Taxonomy" id="1104152"/>
    <lineage>
        <taxon>Eukaryota</taxon>
        <taxon>Fungi</taxon>
        <taxon>Dikarya</taxon>
        <taxon>Ascomycota</taxon>
        <taxon>Pezizomycotina</taxon>
        <taxon>Leotiomycetes</taxon>
        <taxon>Helotiales</taxon>
        <taxon>Helotiaceae</taxon>
        <taxon>Glarea</taxon>
    </lineage>
</organism>
<gene>
    <name evidence="3" type="ORF">M7I_1856</name>
</gene>
<dbReference type="InterPro" id="IPR036420">
    <property type="entry name" value="BRCT_dom_sf"/>
</dbReference>
<evidence type="ECO:0000256" key="1">
    <source>
        <dbReference type="SAM" id="MobiDB-lite"/>
    </source>
</evidence>
<feature type="region of interest" description="Disordered" evidence="1">
    <location>
        <begin position="104"/>
        <end position="332"/>
    </location>
</feature>
<feature type="compositionally biased region" description="Basic and acidic residues" evidence="1">
    <location>
        <begin position="297"/>
        <end position="306"/>
    </location>
</feature>
<feature type="compositionally biased region" description="Acidic residues" evidence="1">
    <location>
        <begin position="124"/>
        <end position="140"/>
    </location>
</feature>
<protein>
    <submittedName>
        <fullName evidence="3">Putative RNA polymerase II subunit A C-terminal domain phosphatase</fullName>
    </submittedName>
</protein>
<evidence type="ECO:0000313" key="3">
    <source>
        <dbReference type="EMBL" id="EHL02124.1"/>
    </source>
</evidence>
<dbReference type="AlphaFoldDB" id="H0EH79"/>
<feature type="compositionally biased region" description="Acidic residues" evidence="1">
    <location>
        <begin position="149"/>
        <end position="162"/>
    </location>
</feature>
<dbReference type="EMBL" id="AGUE01000036">
    <property type="protein sequence ID" value="EHL02124.1"/>
    <property type="molecule type" value="Genomic_DNA"/>
</dbReference>
<reference evidence="3 4" key="1">
    <citation type="journal article" date="2012" name="Eukaryot. Cell">
        <title>Genome sequence of the fungus Glarea lozoyensis: the first genome sequence of a species from the Helotiaceae family.</title>
        <authorList>
            <person name="Youssar L."/>
            <person name="Gruening B.A."/>
            <person name="Erxleben A."/>
            <person name="Guenther S."/>
            <person name="Huettel W."/>
        </authorList>
    </citation>
    <scope>NUCLEOTIDE SEQUENCE [LARGE SCALE GENOMIC DNA]</scope>
    <source>
        <strain evidence="4">ATCC 74030 / MF5533</strain>
    </source>
</reference>
<feature type="compositionally biased region" description="Acidic residues" evidence="1">
    <location>
        <begin position="178"/>
        <end position="195"/>
    </location>
</feature>
<evidence type="ECO:0000313" key="4">
    <source>
        <dbReference type="Proteomes" id="UP000005446"/>
    </source>
</evidence>